<reference evidence="2 3" key="1">
    <citation type="submission" date="2016-10" db="EMBL/GenBank/DDBJ databases">
        <authorList>
            <person name="de Groot N.N."/>
        </authorList>
    </citation>
    <scope>NUCLEOTIDE SEQUENCE [LARGE SCALE GENOMIC DNA]</scope>
    <source>
        <strain evidence="2 3">DSM 19938</strain>
    </source>
</reference>
<dbReference type="Pfam" id="PF16227">
    <property type="entry name" value="DUF4886"/>
    <property type="match status" value="1"/>
</dbReference>
<evidence type="ECO:0000259" key="1">
    <source>
        <dbReference type="Pfam" id="PF16227"/>
    </source>
</evidence>
<dbReference type="SUPFAM" id="SSF52266">
    <property type="entry name" value="SGNH hydrolase"/>
    <property type="match status" value="1"/>
</dbReference>
<name>A0A1H6Q099_9BACT</name>
<evidence type="ECO:0000313" key="2">
    <source>
        <dbReference type="EMBL" id="SEI37293.1"/>
    </source>
</evidence>
<accession>A0A1H6Q099</accession>
<dbReference type="Proteomes" id="UP000199532">
    <property type="component" value="Unassembled WGS sequence"/>
</dbReference>
<evidence type="ECO:0000313" key="3">
    <source>
        <dbReference type="Proteomes" id="UP000199532"/>
    </source>
</evidence>
<dbReference type="EMBL" id="FNXY01000001">
    <property type="protein sequence ID" value="SEI37293.1"/>
    <property type="molecule type" value="Genomic_DNA"/>
</dbReference>
<dbReference type="OrthoDB" id="265974at2"/>
<dbReference type="InterPro" id="IPR032616">
    <property type="entry name" value="DUF4886"/>
</dbReference>
<proteinExistence type="predicted"/>
<dbReference type="InterPro" id="IPR036514">
    <property type="entry name" value="SGNH_hydro_sf"/>
</dbReference>
<dbReference type="STRING" id="408657.SAMN04487995_0100"/>
<organism evidence="2 3">
    <name type="scientific">Dyadobacter koreensis</name>
    <dbReference type="NCBI Taxonomy" id="408657"/>
    <lineage>
        <taxon>Bacteria</taxon>
        <taxon>Pseudomonadati</taxon>
        <taxon>Bacteroidota</taxon>
        <taxon>Cytophagia</taxon>
        <taxon>Cytophagales</taxon>
        <taxon>Spirosomataceae</taxon>
        <taxon>Dyadobacter</taxon>
    </lineage>
</organism>
<protein>
    <recommendedName>
        <fullName evidence="1">DUF4886 domain-containing protein</fullName>
    </recommendedName>
</protein>
<gene>
    <name evidence="2" type="ORF">SAMN04487995_0100</name>
</gene>
<sequence>MNFKLNKKSDIRTSMMLMMILLFTSGSYASAFREHLTQSDTLRLFLIGNSFSQNATRYLPQLAQEGGHLLKIGRAELGGCSLQRHWEIAEAADKNPADPKGKAYNGKSLRELLSSGTWDIVTIQQNSMNSGDATTYSPYAKKLFDLIKSIQPKAKILMHQTWAYRVDAKQFTQIADKQNASSAEEMWKKSRAAYHAVAKSLGVELIPVGDAFWKINSEPETTYKPDVNFNFDAAKSPDLPDQTNSLHAGYRWDNSGKIAFDANHANEAGCFLGGLVWYGVLFNQSPAKLKYLPEKVEERFAENLRKVAADVTTNTKK</sequence>
<dbReference type="RefSeq" id="WP_090330679.1">
    <property type="nucleotide sequence ID" value="NZ_FNXY01000001.1"/>
</dbReference>
<keyword evidence="3" id="KW-1185">Reference proteome</keyword>
<feature type="domain" description="DUF4886" evidence="1">
    <location>
        <begin position="45"/>
        <end position="211"/>
    </location>
</feature>
<dbReference type="Gene3D" id="3.40.50.1110">
    <property type="entry name" value="SGNH hydrolase"/>
    <property type="match status" value="1"/>
</dbReference>
<dbReference type="GO" id="GO:0016788">
    <property type="term" value="F:hydrolase activity, acting on ester bonds"/>
    <property type="evidence" value="ECO:0007669"/>
    <property type="project" value="UniProtKB-ARBA"/>
</dbReference>
<dbReference type="AlphaFoldDB" id="A0A1H6Q099"/>